<dbReference type="EMBL" id="BMKK01000002">
    <property type="protein sequence ID" value="GGD48480.1"/>
    <property type="molecule type" value="Genomic_DNA"/>
</dbReference>
<reference evidence="2" key="1">
    <citation type="journal article" date="2014" name="Int. J. Syst. Evol. Microbiol.">
        <title>Complete genome sequence of Corynebacterium casei LMG S-19264T (=DSM 44701T), isolated from a smear-ripened cheese.</title>
        <authorList>
            <consortium name="US DOE Joint Genome Institute (JGI-PGF)"/>
            <person name="Walter F."/>
            <person name="Albersmeier A."/>
            <person name="Kalinowski J."/>
            <person name="Ruckert C."/>
        </authorList>
    </citation>
    <scope>NUCLEOTIDE SEQUENCE</scope>
    <source>
        <strain evidence="2">CGMCC 1.15958</strain>
    </source>
</reference>
<evidence type="ECO:0008006" key="4">
    <source>
        <dbReference type="Google" id="ProtNLM"/>
    </source>
</evidence>
<name>A0A916YJA9_9BACT</name>
<dbReference type="Proteomes" id="UP000609064">
    <property type="component" value="Unassembled WGS sequence"/>
</dbReference>
<dbReference type="Gene3D" id="3.40.1360.10">
    <property type="match status" value="1"/>
</dbReference>
<dbReference type="RefSeq" id="WP_188765007.1">
    <property type="nucleotide sequence ID" value="NZ_BMKK01000002.1"/>
</dbReference>
<dbReference type="Pfam" id="PF13155">
    <property type="entry name" value="Toprim_2"/>
    <property type="match status" value="1"/>
</dbReference>
<keyword evidence="3" id="KW-1185">Reference proteome</keyword>
<protein>
    <recommendedName>
        <fullName evidence="4">Toprim domain-containing protein</fullName>
    </recommendedName>
</protein>
<organism evidence="2 3">
    <name type="scientific">Emticicia aquatilis</name>
    <dbReference type="NCBI Taxonomy" id="1537369"/>
    <lineage>
        <taxon>Bacteria</taxon>
        <taxon>Pseudomonadati</taxon>
        <taxon>Bacteroidota</taxon>
        <taxon>Cytophagia</taxon>
        <taxon>Cytophagales</taxon>
        <taxon>Leadbetterellaceae</taxon>
        <taxon>Emticicia</taxon>
    </lineage>
</organism>
<feature type="region of interest" description="Disordered" evidence="1">
    <location>
        <begin position="699"/>
        <end position="721"/>
    </location>
</feature>
<comment type="caution">
    <text evidence="2">The sequence shown here is derived from an EMBL/GenBank/DDBJ whole genome shotgun (WGS) entry which is preliminary data.</text>
</comment>
<gene>
    <name evidence="2" type="ORF">GCM10011514_10670</name>
</gene>
<reference evidence="2" key="2">
    <citation type="submission" date="2020-09" db="EMBL/GenBank/DDBJ databases">
        <authorList>
            <person name="Sun Q."/>
            <person name="Zhou Y."/>
        </authorList>
    </citation>
    <scope>NUCLEOTIDE SEQUENCE</scope>
    <source>
        <strain evidence="2">CGMCC 1.15958</strain>
    </source>
</reference>
<evidence type="ECO:0000256" key="1">
    <source>
        <dbReference type="SAM" id="MobiDB-lite"/>
    </source>
</evidence>
<evidence type="ECO:0000313" key="3">
    <source>
        <dbReference type="Proteomes" id="UP000609064"/>
    </source>
</evidence>
<dbReference type="AlphaFoldDB" id="A0A916YJA9"/>
<dbReference type="CDD" id="cd00188">
    <property type="entry name" value="TOPRIM"/>
    <property type="match status" value="1"/>
</dbReference>
<proteinExistence type="predicted"/>
<sequence>MENNLGRFRQEINIASYAVSKGWQINQSKSDKNCTVVQRLEDGRSVETILVRKDNQKGYRYITDGDPSDRGTIVDFLVKKENFSIVEKEDWAKIFAHLNNYMGNATHVQLPPSPPKPDKDLQKQVDSFHLNMNPLTDTRYLESRGLTENSFHSPEFQGQIFNSRVYGWKNISFPLRTDEAFVCAINRSDEQNGYRKEQWNRLTNERDGAMHISNLDIFGSKKIDKLIIAESPIDTLSYLELHHKPIREKQEGNIYIATAGTPANAAYATLQKVINQTQPEKIILAFDNDNGGYRHSLNIIGQISHPNAPTSELIKGDFSCIHKKEVVLRLQMPIINAEDKLTQQKQVEDKLIKPLESKIYQGSEDTIKYSILSDSAHHQQIEIRFPYHKNYLIEAEKGLVAMKGLEGTISLEHPKQKDYNLEICRNKPFVVSQETLTKESKIIELAMNRFARPIEALAYAQSLDTKNSKVANIYLEKYTAYQEYEAPELVATIKNKDIEFRNETFKKDIATSQKQFQEQQALEKQKLIAISITDTIFKQNELVLLSTHHREDNSLECRFQTVSKTPLQAMVSNDTAFMDKINAASTDKCSVVFKQDSITLLSVPVLHESLLLGEKFVERNEQNIEKMDNTSKVELLKKDLNLKEITITDTQGEILAIADYSVKVKKDGEISVHKIEKIDLEKINQDGLDSLVIREELDKSTDERDNGYNQKQEPETIEISL</sequence>
<accession>A0A916YJA9</accession>
<evidence type="ECO:0000313" key="2">
    <source>
        <dbReference type="EMBL" id="GGD48480.1"/>
    </source>
</evidence>